<reference evidence="4" key="1">
    <citation type="submission" date="2016-06" db="EMBL/GenBank/DDBJ databases">
        <title>First high quality genome sequence of Plasmodium coatneyi using continuous long reads from single molecule, real-time sequencing.</title>
        <authorList>
            <person name="Chien J.-T."/>
            <person name="Pakala S.B."/>
            <person name="Geraldo J.A."/>
            <person name="Lapp S.A."/>
            <person name="Barnwell J.W."/>
            <person name="Kissinger J.C."/>
            <person name="Galinski M.R."/>
            <person name="Humphrey J.C."/>
        </authorList>
    </citation>
    <scope>NUCLEOTIDE SEQUENCE [LARGE SCALE GENOMIC DNA]</scope>
    <source>
        <strain evidence="4">Hackeri</strain>
    </source>
</reference>
<dbReference type="AlphaFoldDB" id="A0A1B1E7F6"/>
<organism evidence="3 4">
    <name type="scientific">Plasmodium coatneyi</name>
    <dbReference type="NCBI Taxonomy" id="208452"/>
    <lineage>
        <taxon>Eukaryota</taxon>
        <taxon>Sar</taxon>
        <taxon>Alveolata</taxon>
        <taxon>Apicomplexa</taxon>
        <taxon>Aconoidasida</taxon>
        <taxon>Haemosporida</taxon>
        <taxon>Plasmodiidae</taxon>
        <taxon>Plasmodium</taxon>
    </lineage>
</organism>
<dbReference type="RefSeq" id="XP_019917651.1">
    <property type="nucleotide sequence ID" value="XM_020062223.1"/>
</dbReference>
<name>A0A1B1E7F6_9APIC</name>
<sequence length="362" mass="40960">MIMHICDVYAKLQRLSSYRLYYKLFNDGDTENCDNPDDSVQGLVSKLQSNFQGCGDIITDATKIAHAYCYACTQNGLGTFGDVPCYFFYYWLGDKYGKNLVDKNLSDLLGDIYSTFKVSSRRKKCNVTYTNVNKNLLPQMKKVYEYYYEHDTINAGLLKSWPNCEKQWLEYLKEVSIACKNLESVCTAEESPIAGSYCSVFKNKYRSHCNTAEALNFYCTEKSKLEQLKTDKQRAERQAQSTQSQLNEALNKANKASSLSSAFGTLALLELPALLFLAYKYKPWSSWFGIHSGGRRKSRKRRTAVESDFDTLREASTTDSVLDASENSTVGSGAYNTRPSTGGRERANNNTRGRGMVGYQNM</sequence>
<dbReference type="VEuPathDB" id="PlasmoDB:PCOAH_00054430"/>
<keyword evidence="4" id="KW-1185">Reference proteome</keyword>
<dbReference type="OrthoDB" id="383226at2759"/>
<dbReference type="InterPro" id="IPR008780">
    <property type="entry name" value="Plasmodium_Vir"/>
</dbReference>
<protein>
    <submittedName>
        <fullName evidence="3">KIR-like protein</fullName>
    </submittedName>
</protein>
<evidence type="ECO:0000256" key="2">
    <source>
        <dbReference type="SAM" id="MobiDB-lite"/>
    </source>
</evidence>
<feature type="compositionally biased region" description="Polar residues" evidence="2">
    <location>
        <begin position="316"/>
        <end position="340"/>
    </location>
</feature>
<gene>
    <name evidence="3" type="ORF">PCOAH_00054430</name>
</gene>
<keyword evidence="1" id="KW-0175">Coiled coil</keyword>
<evidence type="ECO:0000313" key="3">
    <source>
        <dbReference type="EMBL" id="ANQ10956.1"/>
    </source>
</evidence>
<proteinExistence type="predicted"/>
<feature type="region of interest" description="Disordered" evidence="2">
    <location>
        <begin position="316"/>
        <end position="362"/>
    </location>
</feature>
<accession>A0A1B1E7F6</accession>
<dbReference type="Pfam" id="PF05795">
    <property type="entry name" value="Plasmodium_Vir"/>
    <property type="match status" value="1"/>
</dbReference>
<dbReference type="KEGG" id="pcot:PCOAH_00054430"/>
<feature type="coiled-coil region" evidence="1">
    <location>
        <begin position="225"/>
        <end position="252"/>
    </location>
</feature>
<evidence type="ECO:0000256" key="1">
    <source>
        <dbReference type="SAM" id="Coils"/>
    </source>
</evidence>
<evidence type="ECO:0000313" key="4">
    <source>
        <dbReference type="Proteomes" id="UP000092716"/>
    </source>
</evidence>
<dbReference type="Proteomes" id="UP000092716">
    <property type="component" value="Chromosome 14"/>
</dbReference>
<dbReference type="EMBL" id="CP016252">
    <property type="protein sequence ID" value="ANQ10956.1"/>
    <property type="molecule type" value="Genomic_DNA"/>
</dbReference>
<dbReference type="GeneID" id="30912177"/>